<comment type="subcellular location">
    <subcellularLocation>
        <location evidence="2">Mitochondrion inner membrane</location>
        <topology evidence="2">Single-pass membrane protein</topology>
    </subcellularLocation>
</comment>
<gene>
    <name evidence="13" type="ORF">M231_02840</name>
</gene>
<dbReference type="Proteomes" id="UP000289152">
    <property type="component" value="Unassembled WGS sequence"/>
</dbReference>
<evidence type="ECO:0000256" key="12">
    <source>
        <dbReference type="SAM" id="Phobius"/>
    </source>
</evidence>
<dbReference type="GO" id="GO:0005743">
    <property type="term" value="C:mitochondrial inner membrane"/>
    <property type="evidence" value="ECO:0007669"/>
    <property type="project" value="UniProtKB-SubCell"/>
</dbReference>
<evidence type="ECO:0000256" key="6">
    <source>
        <dbReference type="ARBA" id="ARBA00022692"/>
    </source>
</evidence>
<evidence type="ECO:0000256" key="3">
    <source>
        <dbReference type="ARBA" id="ARBA00008370"/>
    </source>
</evidence>
<feature type="compositionally biased region" description="Low complexity" evidence="11">
    <location>
        <begin position="97"/>
        <end position="114"/>
    </location>
</feature>
<accession>A0A4Q1BPR5</accession>
<comment type="function">
    <text evidence="1">Required for the assembly of the mitochondrial respiratory chain complex IV (CIV), also known as cytochrome c oxidase. May participate in merging the COX1 and COX2 assembly lines.</text>
</comment>
<dbReference type="InParanoid" id="A0A4Q1BPR5"/>
<evidence type="ECO:0000256" key="5">
    <source>
        <dbReference type="ARBA" id="ARBA00019222"/>
    </source>
</evidence>
<sequence>MSLPRKSRSTHPILLAVRNRPFLLFGVPFVSIIVFASFGLKALTQTKYDLHNQKNTTLTTEQALGMDKERKKFDIREEYYRLNNPSALSSNARLDASKSSSQSSTSSSGLQSVESEMRQGENDPVNKQERSSERKNKKMTISQEEYEPIRVPRPAGVSEWGSVGGLEEAPLKGYRKEDRWV</sequence>
<dbReference type="OMA" id="ESEMRQG"/>
<evidence type="ECO:0000256" key="7">
    <source>
        <dbReference type="ARBA" id="ARBA00022792"/>
    </source>
</evidence>
<dbReference type="InterPro" id="IPR020164">
    <property type="entry name" value="Cyt_c_Oxase_assmbl_COX16"/>
</dbReference>
<keyword evidence="7" id="KW-0999">Mitochondrion inner membrane</keyword>
<dbReference type="PANTHER" id="PTHR17130:SF14">
    <property type="entry name" value="CYTOCHROME C OXIDASE ASSEMBLY PROTEIN COX16 HOMOLOG, MITOCHONDRIAL"/>
    <property type="match status" value="1"/>
</dbReference>
<keyword evidence="14" id="KW-1185">Reference proteome</keyword>
<keyword evidence="8 12" id="KW-1133">Transmembrane helix</keyword>
<evidence type="ECO:0000256" key="4">
    <source>
        <dbReference type="ARBA" id="ARBA00015368"/>
    </source>
</evidence>
<evidence type="ECO:0000256" key="11">
    <source>
        <dbReference type="SAM" id="MobiDB-lite"/>
    </source>
</evidence>
<feature type="compositionally biased region" description="Basic and acidic residues" evidence="11">
    <location>
        <begin position="115"/>
        <end position="134"/>
    </location>
</feature>
<dbReference type="EMBL" id="SDIL01000025">
    <property type="protein sequence ID" value="RXK39906.1"/>
    <property type="molecule type" value="Genomic_DNA"/>
</dbReference>
<organism evidence="13 14">
    <name type="scientific">Tremella mesenterica</name>
    <name type="common">Jelly fungus</name>
    <dbReference type="NCBI Taxonomy" id="5217"/>
    <lineage>
        <taxon>Eukaryota</taxon>
        <taxon>Fungi</taxon>
        <taxon>Dikarya</taxon>
        <taxon>Basidiomycota</taxon>
        <taxon>Agaricomycotina</taxon>
        <taxon>Tremellomycetes</taxon>
        <taxon>Tremellales</taxon>
        <taxon>Tremellaceae</taxon>
        <taxon>Tremella</taxon>
    </lineage>
</organism>
<evidence type="ECO:0000256" key="8">
    <source>
        <dbReference type="ARBA" id="ARBA00022989"/>
    </source>
</evidence>
<name>A0A4Q1BPR5_TREME</name>
<comment type="similarity">
    <text evidence="3">Belongs to the COX16 family.</text>
</comment>
<dbReference type="VEuPathDB" id="FungiDB:TREMEDRAFT_41164"/>
<feature type="transmembrane region" description="Helical" evidence="12">
    <location>
        <begin position="21"/>
        <end position="40"/>
    </location>
</feature>
<keyword evidence="9" id="KW-0496">Mitochondrion</keyword>
<dbReference type="PANTHER" id="PTHR17130">
    <property type="entry name" value="MITOCHONDRIAL OUTER MEMBRANE PROTEIN 25"/>
    <property type="match status" value="1"/>
</dbReference>
<evidence type="ECO:0000256" key="2">
    <source>
        <dbReference type="ARBA" id="ARBA00004434"/>
    </source>
</evidence>
<reference evidence="13 14" key="1">
    <citation type="submission" date="2016-06" db="EMBL/GenBank/DDBJ databases">
        <title>Evolution of pathogenesis and genome organization in the Tremellales.</title>
        <authorList>
            <person name="Cuomo C."/>
            <person name="Litvintseva A."/>
            <person name="Heitman J."/>
            <person name="Chen Y."/>
            <person name="Sun S."/>
            <person name="Springer D."/>
            <person name="Dromer F."/>
            <person name="Young S."/>
            <person name="Zeng Q."/>
            <person name="Chapman S."/>
            <person name="Gujja S."/>
            <person name="Saif S."/>
            <person name="Birren B."/>
        </authorList>
    </citation>
    <scope>NUCLEOTIDE SEQUENCE [LARGE SCALE GENOMIC DNA]</scope>
    <source>
        <strain evidence="13 14">ATCC 28783</strain>
    </source>
</reference>
<comment type="caution">
    <text evidence="13">The sequence shown here is derived from an EMBL/GenBank/DDBJ whole genome shotgun (WGS) entry which is preliminary data.</text>
</comment>
<dbReference type="Pfam" id="PF14138">
    <property type="entry name" value="COX16"/>
    <property type="match status" value="1"/>
</dbReference>
<protein>
    <recommendedName>
        <fullName evidence="4">Cytochrome c oxidase assembly protein COX16, mitochondrial</fullName>
    </recommendedName>
    <alternativeName>
        <fullName evidence="5">Cytochrome c oxidase assembly protein cox16, mitochondrial</fullName>
    </alternativeName>
</protein>
<proteinExistence type="inferred from homology"/>
<evidence type="ECO:0000256" key="1">
    <source>
        <dbReference type="ARBA" id="ARBA00002490"/>
    </source>
</evidence>
<evidence type="ECO:0000313" key="14">
    <source>
        <dbReference type="Proteomes" id="UP000289152"/>
    </source>
</evidence>
<keyword evidence="6 12" id="KW-0812">Transmembrane</keyword>
<evidence type="ECO:0000313" key="13">
    <source>
        <dbReference type="EMBL" id="RXK39906.1"/>
    </source>
</evidence>
<keyword evidence="10 12" id="KW-0472">Membrane</keyword>
<dbReference type="STRING" id="5217.A0A4Q1BPR5"/>
<feature type="region of interest" description="Disordered" evidence="11">
    <location>
        <begin position="90"/>
        <end position="181"/>
    </location>
</feature>
<dbReference type="AlphaFoldDB" id="A0A4Q1BPR5"/>
<evidence type="ECO:0000256" key="10">
    <source>
        <dbReference type="ARBA" id="ARBA00023136"/>
    </source>
</evidence>
<dbReference type="GO" id="GO:0033617">
    <property type="term" value="P:mitochondrial respiratory chain complex IV assembly"/>
    <property type="evidence" value="ECO:0007669"/>
    <property type="project" value="TreeGrafter"/>
</dbReference>
<evidence type="ECO:0000256" key="9">
    <source>
        <dbReference type="ARBA" id="ARBA00023128"/>
    </source>
</evidence>
<dbReference type="OrthoDB" id="5516033at2759"/>